<proteinExistence type="predicted"/>
<dbReference type="Proteomes" id="UP001215280">
    <property type="component" value="Unassembled WGS sequence"/>
</dbReference>
<organism evidence="2 3">
    <name type="scientific">Mycena maculata</name>
    <dbReference type="NCBI Taxonomy" id="230809"/>
    <lineage>
        <taxon>Eukaryota</taxon>
        <taxon>Fungi</taxon>
        <taxon>Dikarya</taxon>
        <taxon>Basidiomycota</taxon>
        <taxon>Agaricomycotina</taxon>
        <taxon>Agaricomycetes</taxon>
        <taxon>Agaricomycetidae</taxon>
        <taxon>Agaricales</taxon>
        <taxon>Marasmiineae</taxon>
        <taxon>Mycenaceae</taxon>
        <taxon>Mycena</taxon>
    </lineage>
</organism>
<feature type="compositionally biased region" description="Polar residues" evidence="1">
    <location>
        <begin position="362"/>
        <end position="374"/>
    </location>
</feature>
<evidence type="ECO:0000313" key="3">
    <source>
        <dbReference type="Proteomes" id="UP001215280"/>
    </source>
</evidence>
<sequence>MPRKGTAKRKRECLGLAPVKPGKRSWVFGSKLTFLESFEDEYRAAAEIKATGDFYSKIAQLFLKKFGYELNWDEDLDDGQDVADDIDPNEDIDNLDAEESTWRAQYYTEVRRKIGAWYNSKYGGAVSKKQKILTFKELFNKKELEPPAPVKPRILHYYSCKFYTERIKPRVVACWNAVSRTKPVPGVKAPQLVNVWNQVTREAWNSETEPFKKEVLASMEKEHEVAKQAYELAVSGEAPSTPEGYDVAINNAAYYLQPFADGIHNRFGMNVTIMMCGPVPDRGGRIEVRSVHSGMSNGMIPRIWSDFDRARFDNAQRSMVEFSQHCFTEAECRARSLVGRARESTAVDAAPVATQIPGGAPNTVSGGTPDTAPSVTPDGATPPNVMPNGAADADNVSFDADNVSFDAGVLAPVKR</sequence>
<accession>A0AAD7MI49</accession>
<comment type="caution">
    <text evidence="2">The sequence shown here is derived from an EMBL/GenBank/DDBJ whole genome shotgun (WGS) entry which is preliminary data.</text>
</comment>
<keyword evidence="3" id="KW-1185">Reference proteome</keyword>
<evidence type="ECO:0000256" key="1">
    <source>
        <dbReference type="SAM" id="MobiDB-lite"/>
    </source>
</evidence>
<dbReference type="EMBL" id="JARJLG010000305">
    <property type="protein sequence ID" value="KAJ7718491.1"/>
    <property type="molecule type" value="Genomic_DNA"/>
</dbReference>
<evidence type="ECO:0000313" key="2">
    <source>
        <dbReference type="EMBL" id="KAJ7718491.1"/>
    </source>
</evidence>
<gene>
    <name evidence="2" type="ORF">DFH07DRAFT_973279</name>
</gene>
<name>A0AAD7MI49_9AGAR</name>
<protein>
    <submittedName>
        <fullName evidence="2">Uncharacterized protein</fullName>
    </submittedName>
</protein>
<feature type="region of interest" description="Disordered" evidence="1">
    <location>
        <begin position="353"/>
        <end position="393"/>
    </location>
</feature>
<dbReference type="AlphaFoldDB" id="A0AAD7MI49"/>
<reference evidence="2" key="1">
    <citation type="submission" date="2023-03" db="EMBL/GenBank/DDBJ databases">
        <title>Massive genome expansion in bonnet fungi (Mycena s.s.) driven by repeated elements and novel gene families across ecological guilds.</title>
        <authorList>
            <consortium name="Lawrence Berkeley National Laboratory"/>
            <person name="Harder C.B."/>
            <person name="Miyauchi S."/>
            <person name="Viragh M."/>
            <person name="Kuo A."/>
            <person name="Thoen E."/>
            <person name="Andreopoulos B."/>
            <person name="Lu D."/>
            <person name="Skrede I."/>
            <person name="Drula E."/>
            <person name="Henrissat B."/>
            <person name="Morin E."/>
            <person name="Kohler A."/>
            <person name="Barry K."/>
            <person name="LaButti K."/>
            <person name="Morin E."/>
            <person name="Salamov A."/>
            <person name="Lipzen A."/>
            <person name="Mereny Z."/>
            <person name="Hegedus B."/>
            <person name="Baldrian P."/>
            <person name="Stursova M."/>
            <person name="Weitz H."/>
            <person name="Taylor A."/>
            <person name="Grigoriev I.V."/>
            <person name="Nagy L.G."/>
            <person name="Martin F."/>
            <person name="Kauserud H."/>
        </authorList>
    </citation>
    <scope>NUCLEOTIDE SEQUENCE</scope>
    <source>
        <strain evidence="2">CBHHK188m</strain>
    </source>
</reference>